<evidence type="ECO:0000313" key="3">
    <source>
        <dbReference type="EMBL" id="AWB20139.1"/>
    </source>
</evidence>
<proteinExistence type="predicted"/>
<dbReference type="SMART" id="SM00100">
    <property type="entry name" value="cNMP"/>
    <property type="match status" value="1"/>
</dbReference>
<dbReference type="PROSITE" id="PS50042">
    <property type="entry name" value="CNMP_BINDING_3"/>
    <property type="match status" value="1"/>
</dbReference>
<feature type="transmembrane region" description="Helical" evidence="1">
    <location>
        <begin position="32"/>
        <end position="52"/>
    </location>
</feature>
<dbReference type="OrthoDB" id="8086566at2"/>
<dbReference type="EMBL" id="CP028843">
    <property type="protein sequence ID" value="AWB20139.1"/>
    <property type="molecule type" value="Genomic_DNA"/>
</dbReference>
<name>A0A2R4WF55_9HYPH</name>
<dbReference type="Pfam" id="PF00027">
    <property type="entry name" value="cNMP_binding"/>
    <property type="match status" value="1"/>
</dbReference>
<dbReference type="InterPro" id="IPR000595">
    <property type="entry name" value="cNMP-bd_dom"/>
</dbReference>
<evidence type="ECO:0000259" key="2">
    <source>
        <dbReference type="PROSITE" id="PS50042"/>
    </source>
</evidence>
<dbReference type="InterPro" id="IPR014710">
    <property type="entry name" value="RmlC-like_jellyroll"/>
</dbReference>
<protein>
    <submittedName>
        <fullName evidence="3">Cyclic nucleotide-binding protein</fullName>
    </submittedName>
</protein>
<keyword evidence="4" id="KW-1185">Reference proteome</keyword>
<keyword evidence="1" id="KW-0812">Transmembrane</keyword>
<dbReference type="Gene3D" id="2.60.120.10">
    <property type="entry name" value="Jelly Rolls"/>
    <property type="match status" value="1"/>
</dbReference>
<dbReference type="InterPro" id="IPR018490">
    <property type="entry name" value="cNMP-bd_dom_sf"/>
</dbReference>
<sequence length="208" mass="22498">MNWVEAIGYLGTGLTIASTAMSTMIPLRVVSILASVAVMTYGLLTGSMPVVLTEAIQIPFNAWRLYQMVRLVRDVKRAAGGDLSLDWLRPFGESRRVAAGAVLFRKGDPAGEMFLIESGRFRIEELDLDIRPGAIVGELGMLSPGNLRTGTLVCTEPGIVLGVAYADVKQLYYQNPEFGFSFLKLTSERLFQAAQAAPARAPAGTDVI</sequence>
<dbReference type="InterPro" id="IPR019629">
    <property type="entry name" value="Uncharacterised_HI1736/YgjV"/>
</dbReference>
<evidence type="ECO:0000313" key="4">
    <source>
        <dbReference type="Proteomes" id="UP000244755"/>
    </source>
</evidence>
<dbReference type="CDD" id="cd00038">
    <property type="entry name" value="CAP_ED"/>
    <property type="match status" value="1"/>
</dbReference>
<dbReference type="Proteomes" id="UP000244755">
    <property type="component" value="Chromosome 1"/>
</dbReference>
<dbReference type="AlphaFoldDB" id="A0A2R4WF55"/>
<accession>A0A2R4WF55</accession>
<feature type="domain" description="Cyclic nucleotide-binding" evidence="2">
    <location>
        <begin position="93"/>
        <end position="171"/>
    </location>
</feature>
<reference evidence="3 4" key="1">
    <citation type="submission" date="2018-04" db="EMBL/GenBank/DDBJ databases">
        <title>Methylobacterium sp. PR1016A genome.</title>
        <authorList>
            <person name="Park W."/>
        </authorList>
    </citation>
    <scope>NUCLEOTIDE SEQUENCE [LARGE SCALE GENOMIC DNA]</scope>
    <source>
        <strain evidence="3 4">PR1016A</strain>
    </source>
</reference>
<organism evidence="3 4">
    <name type="scientific">Methylobacterium currus</name>
    <dbReference type="NCBI Taxonomy" id="2051553"/>
    <lineage>
        <taxon>Bacteria</taxon>
        <taxon>Pseudomonadati</taxon>
        <taxon>Pseudomonadota</taxon>
        <taxon>Alphaproteobacteria</taxon>
        <taxon>Hyphomicrobiales</taxon>
        <taxon>Methylobacteriaceae</taxon>
        <taxon>Methylobacterium</taxon>
    </lineage>
</organism>
<dbReference type="Pfam" id="PF10688">
    <property type="entry name" value="Imp-YgjV"/>
    <property type="match status" value="1"/>
</dbReference>
<dbReference type="SUPFAM" id="SSF51206">
    <property type="entry name" value="cAMP-binding domain-like"/>
    <property type="match status" value="1"/>
</dbReference>
<dbReference type="RefSeq" id="WP_099952054.1">
    <property type="nucleotide sequence ID" value="NZ_CP028843.1"/>
</dbReference>
<evidence type="ECO:0000256" key="1">
    <source>
        <dbReference type="SAM" id="Phobius"/>
    </source>
</evidence>
<gene>
    <name evidence="3" type="ORF">DA075_03645</name>
</gene>
<dbReference type="KEGG" id="mee:DA075_03645"/>
<keyword evidence="1" id="KW-0472">Membrane</keyword>
<keyword evidence="1" id="KW-1133">Transmembrane helix</keyword>